<evidence type="ECO:0000256" key="4">
    <source>
        <dbReference type="SAM" id="MobiDB-lite"/>
    </source>
</evidence>
<feature type="transmembrane region" description="Helical" evidence="5">
    <location>
        <begin position="484"/>
        <end position="502"/>
    </location>
</feature>
<dbReference type="PANTHER" id="PTHR24421:SF58">
    <property type="entry name" value="SIGNAL TRANSDUCTION HISTIDINE-PROTEIN KINASE_PHOSPHATASE UHPB"/>
    <property type="match status" value="1"/>
</dbReference>
<dbReference type="SUPFAM" id="SSF55874">
    <property type="entry name" value="ATPase domain of HSP90 chaperone/DNA topoisomerase II/histidine kinase"/>
    <property type="match status" value="1"/>
</dbReference>
<evidence type="ECO:0000256" key="5">
    <source>
        <dbReference type="SAM" id="Phobius"/>
    </source>
</evidence>
<evidence type="ECO:0000313" key="8">
    <source>
        <dbReference type="Proteomes" id="UP000562352"/>
    </source>
</evidence>
<dbReference type="CDD" id="cd16917">
    <property type="entry name" value="HATPase_UhpB-NarQ-NarX-like"/>
    <property type="match status" value="1"/>
</dbReference>
<dbReference type="EMBL" id="JACHJJ010000033">
    <property type="protein sequence ID" value="MBB5967473.1"/>
    <property type="molecule type" value="Genomic_DNA"/>
</dbReference>
<dbReference type="InterPro" id="IPR003594">
    <property type="entry name" value="HATPase_dom"/>
</dbReference>
<feature type="transmembrane region" description="Helical" evidence="5">
    <location>
        <begin position="578"/>
        <end position="597"/>
    </location>
</feature>
<feature type="transmembrane region" description="Helical" evidence="5">
    <location>
        <begin position="547"/>
        <end position="566"/>
    </location>
</feature>
<dbReference type="SMART" id="SM00387">
    <property type="entry name" value="HATPase_c"/>
    <property type="match status" value="1"/>
</dbReference>
<dbReference type="AlphaFoldDB" id="A0A841DFG6"/>
<feature type="transmembrane region" description="Helical" evidence="5">
    <location>
        <begin position="340"/>
        <end position="357"/>
    </location>
</feature>
<protein>
    <submittedName>
        <fullName evidence="7">Signal transduction histidine kinase</fullName>
    </submittedName>
</protein>
<dbReference type="Gene3D" id="1.20.5.1930">
    <property type="match status" value="1"/>
</dbReference>
<feature type="transmembrane region" description="Helical" evidence="5">
    <location>
        <begin position="399"/>
        <end position="423"/>
    </location>
</feature>
<feature type="transmembrane region" description="Helical" evidence="5">
    <location>
        <begin position="435"/>
        <end position="457"/>
    </location>
</feature>
<proteinExistence type="predicted"/>
<comment type="caution">
    <text evidence="7">The sequence shown here is derived from an EMBL/GenBank/DDBJ whole genome shotgun (WGS) entry which is preliminary data.</text>
</comment>
<keyword evidence="3" id="KW-0902">Two-component regulatory system</keyword>
<organism evidence="7 8">
    <name type="scientific">Planomonospora venezuelensis</name>
    <dbReference type="NCBI Taxonomy" id="1999"/>
    <lineage>
        <taxon>Bacteria</taxon>
        <taxon>Bacillati</taxon>
        <taxon>Actinomycetota</taxon>
        <taxon>Actinomycetes</taxon>
        <taxon>Streptosporangiales</taxon>
        <taxon>Streptosporangiaceae</taxon>
        <taxon>Planomonospora</taxon>
    </lineage>
</organism>
<dbReference type="Pfam" id="PF07730">
    <property type="entry name" value="HisKA_3"/>
    <property type="match status" value="1"/>
</dbReference>
<feature type="transmembrane region" description="Helical" evidence="5">
    <location>
        <begin position="364"/>
        <end position="387"/>
    </location>
</feature>
<reference evidence="7 8" key="1">
    <citation type="submission" date="2020-08" db="EMBL/GenBank/DDBJ databases">
        <title>Genomic Encyclopedia of Type Strains, Phase III (KMG-III): the genomes of soil and plant-associated and newly described type strains.</title>
        <authorList>
            <person name="Whitman W."/>
        </authorList>
    </citation>
    <scope>NUCLEOTIDE SEQUENCE [LARGE SCALE GENOMIC DNA]</scope>
    <source>
        <strain evidence="7 8">CECT 3303</strain>
    </source>
</reference>
<feature type="transmembrane region" description="Helical" evidence="5">
    <location>
        <begin position="12"/>
        <end position="31"/>
    </location>
</feature>
<keyword evidence="5" id="KW-0472">Membrane</keyword>
<dbReference type="InterPro" id="IPR011712">
    <property type="entry name" value="Sig_transdc_His_kin_sub3_dim/P"/>
</dbReference>
<dbReference type="GO" id="GO:0046983">
    <property type="term" value="F:protein dimerization activity"/>
    <property type="evidence" value="ECO:0007669"/>
    <property type="project" value="InterPro"/>
</dbReference>
<dbReference type="RefSeq" id="WP_260408540.1">
    <property type="nucleotide sequence ID" value="NZ_BAAAWZ010000001.1"/>
</dbReference>
<dbReference type="Gene3D" id="3.30.565.10">
    <property type="entry name" value="Histidine kinase-like ATPase, C-terminal domain"/>
    <property type="match status" value="1"/>
</dbReference>
<feature type="transmembrane region" description="Helical" evidence="5">
    <location>
        <begin position="514"/>
        <end position="535"/>
    </location>
</feature>
<dbReference type="InterPro" id="IPR036890">
    <property type="entry name" value="HATPase_C_sf"/>
</dbReference>
<feature type="region of interest" description="Disordered" evidence="4">
    <location>
        <begin position="121"/>
        <end position="142"/>
    </location>
</feature>
<dbReference type="GO" id="GO:0000155">
    <property type="term" value="F:phosphorelay sensor kinase activity"/>
    <property type="evidence" value="ECO:0007669"/>
    <property type="project" value="InterPro"/>
</dbReference>
<feature type="domain" description="Histidine kinase/HSP90-like ATPase" evidence="6">
    <location>
        <begin position="857"/>
        <end position="962"/>
    </location>
</feature>
<keyword evidence="1" id="KW-0808">Transferase</keyword>
<dbReference type="PANTHER" id="PTHR24421">
    <property type="entry name" value="NITRATE/NITRITE SENSOR PROTEIN NARX-RELATED"/>
    <property type="match status" value="1"/>
</dbReference>
<feature type="transmembrane region" description="Helical" evidence="5">
    <location>
        <begin position="305"/>
        <end position="328"/>
    </location>
</feature>
<keyword evidence="8" id="KW-1185">Reference proteome</keyword>
<evidence type="ECO:0000259" key="6">
    <source>
        <dbReference type="SMART" id="SM00387"/>
    </source>
</evidence>
<evidence type="ECO:0000256" key="3">
    <source>
        <dbReference type="ARBA" id="ARBA00023012"/>
    </source>
</evidence>
<evidence type="ECO:0000256" key="2">
    <source>
        <dbReference type="ARBA" id="ARBA00022777"/>
    </source>
</evidence>
<dbReference type="InterPro" id="IPR050482">
    <property type="entry name" value="Sensor_HK_TwoCompSys"/>
</dbReference>
<evidence type="ECO:0000313" key="7">
    <source>
        <dbReference type="EMBL" id="MBB5967473.1"/>
    </source>
</evidence>
<keyword evidence="2 7" id="KW-0418">Kinase</keyword>
<dbReference type="GO" id="GO:0016020">
    <property type="term" value="C:membrane"/>
    <property type="evidence" value="ECO:0007669"/>
    <property type="project" value="InterPro"/>
</dbReference>
<gene>
    <name evidence="7" type="ORF">FHS22_006776</name>
</gene>
<keyword evidence="5" id="KW-0812">Transmembrane</keyword>
<evidence type="ECO:0000256" key="1">
    <source>
        <dbReference type="ARBA" id="ARBA00022679"/>
    </source>
</evidence>
<name>A0A841DFG6_PLAVE</name>
<dbReference type="Pfam" id="PF02518">
    <property type="entry name" value="HATPase_c"/>
    <property type="match status" value="1"/>
</dbReference>
<dbReference type="Proteomes" id="UP000562352">
    <property type="component" value="Unassembled WGS sequence"/>
</dbReference>
<accession>A0A841DFG6</accession>
<feature type="compositionally biased region" description="Low complexity" evidence="4">
    <location>
        <begin position="121"/>
        <end position="137"/>
    </location>
</feature>
<sequence>MDGRTGPGFAGRISALVAFVLLTSAVAAVYFGLGSLGIDKLVAALAAGALFHPLRLRLLELTDRLLTVERDPYRLAGRLAQGVQAASGPGEALASGIAAVRQALRADGVLVEVEGVRLVDGTTGPDGTIGPDGTTGPDGDGTRTAPLAPLFTPLVWHGRPVGGLTVWGARPDRELLDLLARHLAEVAHAVQLTGDLARAHERLLATREEERRRLLGVLDDGLGSTLGTLVAMVAEVRAAPAAAGAGDLLLRARRQLAESIESVRDLVYGLHAAAAPPAPPRTPAAPVRHVPEPTPLPVSWRRRTAVAAAWAGAVLAPLAVCMATWLAWKNSWGGVLQVPVDPVGLLFPAAGAFLITYRPRLTVAWLLWGTGVSWALYELAYNIAYWIHLHDPGHPLLPLTGWLGLWLWMPPVSAMGGLLPLLYPDGRLPSPRWRPVLWGVVALGVTHSFLMACIPQPELELGMPFDNPLAIDALGTLPWTVETHIGWAMLPLYTLSAVSLAFRYRAADPGVRRQIAWCVGTMGAFMGFWVARTLFSVDGEHLALEMIQLLIAGGVPISIVAAVLRHRFYGIRVVLNRTLVYGTLTVVLAAGYTFMIWTGDRLAGGFGPAAGLVAVMSVGALFQPVRRRLQGPVDRLFGVERDPYRAADRLSRTVQEAGDPAEALATAVSVLRWSLGARGAGVEVDGELFADGALGDRPRSLPLVWHGEDVGRLLVPGPRKGGESLAVMSTHLAELAHAVRLAADLRRSRERIRAAREEERRWLGRELHDGLGPALTGAVLMLDAARRDPAGGRPLLARIEADLAATAVSVRELVAGLRPPVLDHLGLEGALRAAAQVPGVRVEVEVEVEAGGDLPPSLELAAYRIVQEALTNVRRHARADVARVVVTRAGDGPGDGPGGSGGLGGELVVRVEDDGVGMPARHTPGVGLASMHERTAEVGGTCAVQARPGGGTVVTARLPLAAAGVAARP</sequence>
<keyword evidence="5" id="KW-1133">Transmembrane helix</keyword>